<feature type="compositionally biased region" description="Polar residues" evidence="11">
    <location>
        <begin position="580"/>
        <end position="589"/>
    </location>
</feature>
<dbReference type="STRING" id="67801.A0A1B0BTC6"/>
<sequence>MFSISELCCMFCCPPCPGPIAAKLAFQPPEPTYKLTPADDANVKYNLHLFDRAEWQFSERDKSKVEAFFTRTSRGNLITCIYVRCSKNAKYTLLFSHGNAVDLGQMSSFYISLGSQLNCNIFGYDYSGYGMSGGKPSEKNLYADIEAAWQALRTRFNISPESIILYGQSIGTVPTVDLATRYEVAAVILHSPLMSGLRVVFRNTKRTWFFDAFPSIDKVSKIKSPVLVIHGTDDEVIDFSHGIGIYERCPRAVEPLWVENGAEGAANNKINAPPAAVAETNVSKVEKQTAAVSAKTNSTIHARATANTAATMLTIVDTTANAGPTTTTVSSVTRSEKANNDDAVQKQHGSTAGSDHTVLTCNSTNINGNNNNNNNKLKKQLECKSTQQPSQYLNVDSNLTLVVSKKQNSSSLNKKQSSNLDVINLEDHHQYAVAPTLPAHSPHSPVHINLDALEPQNQSLPNQQQNQQQQKQQQQQQQPSNKLSARYINNNKTSLEYSSGKSANKKIKTGEDSIHKQHEEHKTIASHDIEKTSGPRGATSSPSSSSKLICSCEKLFNIEPKLTTVVVKDRMSGMRDSKQRAQPNTNATTKRLILTRNAATSPNLDLRKLNILTLTASTNGQKNKSKEKGQEQNPRSEKSECLKNSLEKSNSLGESKKPKQLRTTRSLSPRPPMRHQHAIIVSEVNDTEEHELKTSITTTITTGRTEIDNEFNVNSPHIYREQMILRHRKVQNACRSEQSSPNVIEGSNLKFAYREQTNRSTGCLVYIPSDPWLKMNDNIKRPLILSKTINQTLPENTLDPWVKRNDTPLGRTPKQELFRQAKSFSATRFEVEPTGTGSKVQSTANQHRSLMHSSKEKYTSISDIYKPLQSAPSSPHFLCAPDNPFSSVYSLNTPYGNEKQQIEQLQQETDNTPIRSSSFSPGRVKDCLNPFLDVANVPNSPPPLISVAAEYSNAKNQKLQNEICTQSNHSFLNICNPNLLQARHSFSSSPEKKVEEELQLNIRRLSDQMRRKAGLPCSNLKTINKPFSSDRNVNSSQDGGENVYRERENGSPIPITNKPIYRADFSDYLEQFRCSEAKKAASAAALKENKIMWSKTDAMAPIMPPPEVSESKDSLLETTC</sequence>
<dbReference type="InterPro" id="IPR022742">
    <property type="entry name" value="Hydrolase_4"/>
</dbReference>
<name>A0A1B0BTC6_9MUSC</name>
<keyword evidence="4" id="KW-0378">Hydrolase</keyword>
<feature type="region of interest" description="Disordered" evidence="11">
    <location>
        <begin position="617"/>
        <end position="676"/>
    </location>
</feature>
<dbReference type="EnsemblMetazoa" id="GPPI039876-RA">
    <property type="protein sequence ID" value="GPPI039876-PA"/>
    <property type="gene ID" value="GPPI039876"/>
</dbReference>
<evidence type="ECO:0000256" key="7">
    <source>
        <dbReference type="ARBA" id="ARBA00023288"/>
    </source>
</evidence>
<feature type="region of interest" description="Disordered" evidence="11">
    <location>
        <begin position="1026"/>
        <end position="1055"/>
    </location>
</feature>
<feature type="region of interest" description="Disordered" evidence="11">
    <location>
        <begin position="515"/>
        <end position="545"/>
    </location>
</feature>
<feature type="compositionally biased region" description="Basic and acidic residues" evidence="11">
    <location>
        <begin position="1109"/>
        <end position="1120"/>
    </location>
</feature>
<dbReference type="GO" id="GO:0005886">
    <property type="term" value="C:plasma membrane"/>
    <property type="evidence" value="ECO:0007669"/>
    <property type="project" value="UniProtKB-SubCell"/>
</dbReference>
<reference evidence="14" key="1">
    <citation type="submission" date="2015-01" db="EMBL/GenBank/DDBJ databases">
        <authorList>
            <person name="Aksoy S."/>
            <person name="Warren W."/>
            <person name="Wilson R.K."/>
        </authorList>
    </citation>
    <scope>NUCLEOTIDE SEQUENCE [LARGE SCALE GENOMIC DNA]</scope>
    <source>
        <strain evidence="14">IAEA</strain>
    </source>
</reference>
<evidence type="ECO:0000256" key="9">
    <source>
        <dbReference type="ARBA" id="ARBA00046278"/>
    </source>
</evidence>
<dbReference type="Proteomes" id="UP000092460">
    <property type="component" value="Unassembled WGS sequence"/>
</dbReference>
<feature type="compositionally biased region" description="Basic and acidic residues" evidence="11">
    <location>
        <begin position="624"/>
        <end position="641"/>
    </location>
</feature>
<feature type="domain" description="Serine aminopeptidase S33" evidence="12">
    <location>
        <begin position="89"/>
        <end position="195"/>
    </location>
</feature>
<evidence type="ECO:0000256" key="8">
    <source>
        <dbReference type="ARBA" id="ARBA00038397"/>
    </source>
</evidence>
<dbReference type="FunFam" id="3.40.50.1820:FF:000008">
    <property type="entry name" value="Alpha/beta hydrolase domain-containing protein 17B"/>
    <property type="match status" value="1"/>
</dbReference>
<evidence type="ECO:0000256" key="5">
    <source>
        <dbReference type="ARBA" id="ARBA00023136"/>
    </source>
</evidence>
<evidence type="ECO:0000259" key="12">
    <source>
        <dbReference type="Pfam" id="PF12146"/>
    </source>
</evidence>
<feature type="region of interest" description="Disordered" evidence="11">
    <location>
        <begin position="1097"/>
        <end position="1120"/>
    </location>
</feature>
<evidence type="ECO:0000256" key="1">
    <source>
        <dbReference type="ARBA" id="ARBA00004236"/>
    </source>
</evidence>
<evidence type="ECO:0000313" key="14">
    <source>
        <dbReference type="Proteomes" id="UP000092460"/>
    </source>
</evidence>
<feature type="region of interest" description="Disordered" evidence="11">
    <location>
        <begin position="459"/>
        <end position="483"/>
    </location>
</feature>
<feature type="compositionally biased region" description="Polar residues" evidence="11">
    <location>
        <begin position="1026"/>
        <end position="1039"/>
    </location>
</feature>
<feature type="compositionally biased region" description="Basic and acidic residues" evidence="11">
    <location>
        <begin position="570"/>
        <end position="579"/>
    </location>
</feature>
<evidence type="ECO:0000256" key="10">
    <source>
        <dbReference type="ARBA" id="ARBA00047337"/>
    </source>
</evidence>
<evidence type="ECO:0000256" key="4">
    <source>
        <dbReference type="ARBA" id="ARBA00022801"/>
    </source>
</evidence>
<dbReference type="GO" id="GO:0008474">
    <property type="term" value="F:palmitoyl-(protein) hydrolase activity"/>
    <property type="evidence" value="ECO:0007669"/>
    <property type="project" value="UniProtKB-EC"/>
</dbReference>
<evidence type="ECO:0000256" key="3">
    <source>
        <dbReference type="ARBA" id="ARBA00022475"/>
    </source>
</evidence>
<feature type="compositionally biased region" description="Basic and acidic residues" evidence="11">
    <location>
        <begin position="334"/>
        <end position="345"/>
    </location>
</feature>
<dbReference type="VEuPathDB" id="VectorBase:GPPI039876"/>
<protein>
    <recommendedName>
        <fullName evidence="2">palmitoyl-protein hydrolase</fullName>
        <ecNumber evidence="2">3.1.2.22</ecNumber>
    </recommendedName>
</protein>
<evidence type="ECO:0000256" key="2">
    <source>
        <dbReference type="ARBA" id="ARBA00012423"/>
    </source>
</evidence>
<dbReference type="SUPFAM" id="SSF53474">
    <property type="entry name" value="alpha/beta-Hydrolases"/>
    <property type="match status" value="1"/>
</dbReference>
<keyword evidence="14" id="KW-1185">Reference proteome</keyword>
<dbReference type="GO" id="GO:0010008">
    <property type="term" value="C:endosome membrane"/>
    <property type="evidence" value="ECO:0007669"/>
    <property type="project" value="TreeGrafter"/>
</dbReference>
<accession>A0A1B0BTC6</accession>
<evidence type="ECO:0000256" key="11">
    <source>
        <dbReference type="SAM" id="MobiDB-lite"/>
    </source>
</evidence>
<keyword evidence="3" id="KW-1003">Cell membrane</keyword>
<feature type="compositionally biased region" description="Low complexity" evidence="11">
    <location>
        <begin position="321"/>
        <end position="333"/>
    </location>
</feature>
<evidence type="ECO:0000313" key="13">
    <source>
        <dbReference type="EnsemblMetazoa" id="GPPI039876-PA"/>
    </source>
</evidence>
<feature type="compositionally biased region" description="Polar residues" evidence="11">
    <location>
        <begin position="347"/>
        <end position="356"/>
    </location>
</feature>
<reference evidence="13" key="2">
    <citation type="submission" date="2020-05" db="UniProtKB">
        <authorList>
            <consortium name="EnsemblMetazoa"/>
        </authorList>
    </citation>
    <scope>IDENTIFICATION</scope>
    <source>
        <strain evidence="13">IAEA</strain>
    </source>
</reference>
<dbReference type="Pfam" id="PF12146">
    <property type="entry name" value="Hydrolase_4"/>
    <property type="match status" value="1"/>
</dbReference>
<comment type="catalytic activity">
    <reaction evidence="10">
        <text>S-hexadecanoyl-L-cysteinyl-[protein] + H2O = L-cysteinyl-[protein] + hexadecanoate + H(+)</text>
        <dbReference type="Rhea" id="RHEA:19233"/>
        <dbReference type="Rhea" id="RHEA-COMP:10131"/>
        <dbReference type="Rhea" id="RHEA-COMP:11032"/>
        <dbReference type="ChEBI" id="CHEBI:7896"/>
        <dbReference type="ChEBI" id="CHEBI:15377"/>
        <dbReference type="ChEBI" id="CHEBI:15378"/>
        <dbReference type="ChEBI" id="CHEBI:29950"/>
        <dbReference type="ChEBI" id="CHEBI:74151"/>
        <dbReference type="EC" id="3.1.2.22"/>
    </reaction>
</comment>
<proteinExistence type="inferred from homology"/>
<comment type="subcellular location">
    <subcellularLocation>
        <location evidence="1">Cell membrane</location>
    </subcellularLocation>
    <subcellularLocation>
        <location evidence="9">Endomembrane system</location>
        <topology evidence="9">Lipid-anchor</topology>
        <orientation evidence="9">Cytoplasmic side</orientation>
    </subcellularLocation>
</comment>
<keyword evidence="7" id="KW-0449">Lipoprotein</keyword>
<dbReference type="Gene3D" id="3.40.50.1820">
    <property type="entry name" value="alpha/beta hydrolase"/>
    <property type="match status" value="1"/>
</dbReference>
<dbReference type="EMBL" id="JXJN01020071">
    <property type="status" value="NOT_ANNOTATED_CDS"/>
    <property type="molecule type" value="Genomic_DNA"/>
</dbReference>
<dbReference type="PANTHER" id="PTHR12277:SF81">
    <property type="entry name" value="PROTEIN ABHD13"/>
    <property type="match status" value="1"/>
</dbReference>
<dbReference type="InterPro" id="IPR029058">
    <property type="entry name" value="AB_hydrolase_fold"/>
</dbReference>
<dbReference type="EC" id="3.1.2.22" evidence="2"/>
<organism evidence="13 14">
    <name type="scientific">Glossina palpalis gambiensis</name>
    <dbReference type="NCBI Taxonomy" id="67801"/>
    <lineage>
        <taxon>Eukaryota</taxon>
        <taxon>Metazoa</taxon>
        <taxon>Ecdysozoa</taxon>
        <taxon>Arthropoda</taxon>
        <taxon>Hexapoda</taxon>
        <taxon>Insecta</taxon>
        <taxon>Pterygota</taxon>
        <taxon>Neoptera</taxon>
        <taxon>Endopterygota</taxon>
        <taxon>Diptera</taxon>
        <taxon>Brachycera</taxon>
        <taxon>Muscomorpha</taxon>
        <taxon>Hippoboscoidea</taxon>
        <taxon>Glossinidae</taxon>
        <taxon>Glossina</taxon>
    </lineage>
</organism>
<keyword evidence="6" id="KW-0564">Palmitate</keyword>
<keyword evidence="5" id="KW-0472">Membrane</keyword>
<dbReference type="PANTHER" id="PTHR12277">
    <property type="entry name" value="ALPHA/BETA HYDROLASE DOMAIN-CONTAINING PROTEIN"/>
    <property type="match status" value="1"/>
</dbReference>
<evidence type="ECO:0000256" key="6">
    <source>
        <dbReference type="ARBA" id="ARBA00023139"/>
    </source>
</evidence>
<feature type="compositionally biased region" description="Basic and acidic residues" evidence="11">
    <location>
        <begin position="515"/>
        <end position="533"/>
    </location>
</feature>
<feature type="region of interest" description="Disordered" evidence="11">
    <location>
        <begin position="570"/>
        <end position="596"/>
    </location>
</feature>
<dbReference type="AlphaFoldDB" id="A0A1B0BTC6"/>
<comment type="similarity">
    <text evidence="8">Belongs to the AB hydrolase superfamily. ABHD17 family.</text>
</comment>
<feature type="region of interest" description="Disordered" evidence="11">
    <location>
        <begin position="321"/>
        <end position="356"/>
    </location>
</feature>